<dbReference type="Pfam" id="PF02317">
    <property type="entry name" value="Octopine_DH"/>
    <property type="match status" value="1"/>
</dbReference>
<protein>
    <recommendedName>
        <fullName evidence="2">Opine dehydrogenase domain-containing protein</fullName>
    </recommendedName>
</protein>
<name>A0A7J9UXI4_9MICO</name>
<evidence type="ECO:0000313" key="4">
    <source>
        <dbReference type="Proteomes" id="UP000429644"/>
    </source>
</evidence>
<feature type="non-terminal residue" evidence="3">
    <location>
        <position position="1"/>
    </location>
</feature>
<sequence>MLVVVGPAERTLPVAAVASVSSGERVLFTSEEVSGQLTAPIEGCGFSGTAVIQAISPDAAFAGDNFVATGTAEELEGFFGARPEAFAGKPVLLAPGGLGAVLVVPERFRQWGVAEPRLSEVPGWMVGGGLHEGRVRIVLRRQRLALAAASEEETYAALGLFGRYFPDLVASDLVSTGLGGINAMVHPPLALLNATRIDNGEVWHYWDEGFTAAVERLMEAVDRERLDLVEALQGTSPRLREMVLSWRGDGASASAPLYEEIRSSEHYRSRPGPTVLDTRFLTDDVPYGIAGWEQVAARLGLAHETLKAVRVLSEIVLGRELEADPHAVEALLTYAQRRTAATPVPDDAAEPGATPKRA</sequence>
<organism evidence="3 4">
    <name type="scientific">Georgenia ruanii</name>
    <dbReference type="NCBI Taxonomy" id="348442"/>
    <lineage>
        <taxon>Bacteria</taxon>
        <taxon>Bacillati</taxon>
        <taxon>Actinomycetota</taxon>
        <taxon>Actinomycetes</taxon>
        <taxon>Micrococcales</taxon>
        <taxon>Bogoriellaceae</taxon>
        <taxon>Georgenia</taxon>
    </lineage>
</organism>
<reference evidence="3 4" key="1">
    <citation type="submission" date="2019-10" db="EMBL/GenBank/DDBJ databases">
        <title>Georgenia wutianyii sp. nov. and Georgenia yuyongxinii sp. nov. isolated from plateau pika (Ochotona curzoniae) in the Qinghai-Tibet plateau of China.</title>
        <authorList>
            <person name="Tian Z."/>
        </authorList>
    </citation>
    <scope>NUCLEOTIDE SEQUENCE [LARGE SCALE GENOMIC DNA]</scope>
    <source>
        <strain evidence="3 4">JCM 15130</strain>
    </source>
</reference>
<dbReference type="AlphaFoldDB" id="A0A7J9UXI4"/>
<keyword evidence="4" id="KW-1185">Reference proteome</keyword>
<dbReference type="Gene3D" id="1.10.1040.10">
    <property type="entry name" value="N-(1-d-carboxylethyl)-l-norvaline Dehydrogenase, domain 2"/>
    <property type="match status" value="1"/>
</dbReference>
<proteinExistence type="predicted"/>
<comment type="caution">
    <text evidence="3">The sequence shown here is derived from an EMBL/GenBank/DDBJ whole genome shotgun (WGS) entry which is preliminary data.</text>
</comment>
<accession>A0A7J9UXI4</accession>
<dbReference type="OrthoDB" id="1073746at2"/>
<dbReference type="Proteomes" id="UP000429644">
    <property type="component" value="Unassembled WGS sequence"/>
</dbReference>
<feature type="domain" description="Opine dehydrogenase" evidence="2">
    <location>
        <begin position="170"/>
        <end position="312"/>
    </location>
</feature>
<dbReference type="GO" id="GO:0016491">
    <property type="term" value="F:oxidoreductase activity"/>
    <property type="evidence" value="ECO:0007669"/>
    <property type="project" value="InterPro"/>
</dbReference>
<dbReference type="EMBL" id="WHPD01002519">
    <property type="protein sequence ID" value="MPV89326.1"/>
    <property type="molecule type" value="Genomic_DNA"/>
</dbReference>
<dbReference type="InterPro" id="IPR003421">
    <property type="entry name" value="Opine_DH"/>
</dbReference>
<dbReference type="SUPFAM" id="SSF48179">
    <property type="entry name" value="6-phosphogluconate dehydrogenase C-terminal domain-like"/>
    <property type="match status" value="1"/>
</dbReference>
<evidence type="ECO:0000259" key="2">
    <source>
        <dbReference type="Pfam" id="PF02317"/>
    </source>
</evidence>
<dbReference type="InterPro" id="IPR008927">
    <property type="entry name" value="6-PGluconate_DH-like_C_sf"/>
</dbReference>
<evidence type="ECO:0000313" key="3">
    <source>
        <dbReference type="EMBL" id="MPV89326.1"/>
    </source>
</evidence>
<evidence type="ECO:0000256" key="1">
    <source>
        <dbReference type="SAM" id="MobiDB-lite"/>
    </source>
</evidence>
<gene>
    <name evidence="3" type="ORF">GB882_11670</name>
</gene>
<dbReference type="InterPro" id="IPR013328">
    <property type="entry name" value="6PGD_dom2"/>
</dbReference>
<feature type="region of interest" description="Disordered" evidence="1">
    <location>
        <begin position="339"/>
        <end position="358"/>
    </location>
</feature>
<dbReference type="RefSeq" id="WP_152232040.1">
    <property type="nucleotide sequence ID" value="NZ_BAAAOT010000008.1"/>
</dbReference>